<keyword evidence="3" id="KW-1185">Reference proteome</keyword>
<evidence type="ECO:0000313" key="3">
    <source>
        <dbReference type="Proteomes" id="UP000324194"/>
    </source>
</evidence>
<dbReference type="Proteomes" id="UP000324194">
    <property type="component" value="Chromosome 1"/>
</dbReference>
<feature type="transmembrane region" description="Helical" evidence="1">
    <location>
        <begin position="373"/>
        <end position="394"/>
    </location>
</feature>
<keyword evidence="1" id="KW-0472">Membrane</keyword>
<sequence>MHRKNIVSDKKSASPVTQSGQILSLKLKTQPHSREEIVMLNKVYNEAIFRLERAVTLVDQLCSYLSQKQAVERRQRGNIKQLLIDEGADQEILNALKMLKRHFYINITNNSIDNILAMIFPIRNNLLKVFKGFLGELELNLEIFPREPGNAEIANFSGKTYVLSKTVNGWDVSYYEDRIRKKIIDIREIDANINQIPDVDLANINKSIIMRAIMLYHANQSDSKKTDKVFISNISRKKQQNPQNRVIGYVHYERKGIGWENYGPIYLDYRLLQASPLMAMLTLIHEAAHRYAWVMDRGYYHGEKALKNGQGSRPYPDDVGADRMKATNNADSYAYFVCDLTGMNQFYLSGKLPAWAESKKLQPVPEEKKSPSLLQAFSLFALGAVAIGGICLIAKHAGVFGPGK</sequence>
<dbReference type="EMBL" id="LR699119">
    <property type="protein sequence ID" value="VVC74966.1"/>
    <property type="molecule type" value="Genomic_DNA"/>
</dbReference>
<gene>
    <name evidence="2" type="ORF">AQUSIP_02400</name>
</gene>
<proteinExistence type="predicted"/>
<reference evidence="2 3" key="1">
    <citation type="submission" date="2019-08" db="EMBL/GenBank/DDBJ databases">
        <authorList>
            <person name="Guy L."/>
        </authorList>
    </citation>
    <scope>NUCLEOTIDE SEQUENCE [LARGE SCALE GENOMIC DNA]</scope>
    <source>
        <strain evidence="2 3">SGT-108</strain>
    </source>
</reference>
<dbReference type="InterPro" id="IPR024079">
    <property type="entry name" value="MetalloPept_cat_dom_sf"/>
</dbReference>
<keyword evidence="1" id="KW-1133">Transmembrane helix</keyword>
<dbReference type="AlphaFoldDB" id="A0A5E4PF61"/>
<accession>A0A5E4PF61</accession>
<name>A0A5E4PF61_9COXI</name>
<dbReference type="Gene3D" id="3.40.390.10">
    <property type="entry name" value="Collagenase (Catalytic Domain)"/>
    <property type="match status" value="1"/>
</dbReference>
<dbReference type="RefSeq" id="WP_148337846.1">
    <property type="nucleotide sequence ID" value="NZ_LR699119.1"/>
</dbReference>
<evidence type="ECO:0000313" key="2">
    <source>
        <dbReference type="EMBL" id="VVC74966.1"/>
    </source>
</evidence>
<dbReference type="OrthoDB" id="5653963at2"/>
<organism evidence="2 3">
    <name type="scientific">Aquicella siphonis</name>
    <dbReference type="NCBI Taxonomy" id="254247"/>
    <lineage>
        <taxon>Bacteria</taxon>
        <taxon>Pseudomonadati</taxon>
        <taxon>Pseudomonadota</taxon>
        <taxon>Gammaproteobacteria</taxon>
        <taxon>Legionellales</taxon>
        <taxon>Coxiellaceae</taxon>
        <taxon>Aquicella</taxon>
    </lineage>
</organism>
<dbReference type="KEGG" id="asip:AQUSIP_02400"/>
<dbReference type="GO" id="GO:0008237">
    <property type="term" value="F:metallopeptidase activity"/>
    <property type="evidence" value="ECO:0007669"/>
    <property type="project" value="InterPro"/>
</dbReference>
<evidence type="ECO:0008006" key="4">
    <source>
        <dbReference type="Google" id="ProtNLM"/>
    </source>
</evidence>
<evidence type="ECO:0000256" key="1">
    <source>
        <dbReference type="SAM" id="Phobius"/>
    </source>
</evidence>
<protein>
    <recommendedName>
        <fullName evidence="4">Lysine-specific metallo-endopeptidase domain-containing protein</fullName>
    </recommendedName>
</protein>
<keyword evidence="1" id="KW-0812">Transmembrane</keyword>